<dbReference type="Gene3D" id="3.30.710.10">
    <property type="entry name" value="Potassium Channel Kv1.1, Chain A"/>
    <property type="match status" value="1"/>
</dbReference>
<feature type="domain" description="BTB" evidence="1">
    <location>
        <begin position="9"/>
        <end position="83"/>
    </location>
</feature>
<reference evidence="2" key="1">
    <citation type="journal article" date="2023" name="Mol. Phylogenet. Evol.">
        <title>Genome-scale phylogeny and comparative genomics of the fungal order Sordariales.</title>
        <authorList>
            <person name="Hensen N."/>
            <person name="Bonometti L."/>
            <person name="Westerberg I."/>
            <person name="Brannstrom I.O."/>
            <person name="Guillou S."/>
            <person name="Cros-Aarteil S."/>
            <person name="Calhoun S."/>
            <person name="Haridas S."/>
            <person name="Kuo A."/>
            <person name="Mondo S."/>
            <person name="Pangilinan J."/>
            <person name="Riley R."/>
            <person name="LaButti K."/>
            <person name="Andreopoulos B."/>
            <person name="Lipzen A."/>
            <person name="Chen C."/>
            <person name="Yan M."/>
            <person name="Daum C."/>
            <person name="Ng V."/>
            <person name="Clum A."/>
            <person name="Steindorff A."/>
            <person name="Ohm R.A."/>
            <person name="Martin F."/>
            <person name="Silar P."/>
            <person name="Natvig D.O."/>
            <person name="Lalanne C."/>
            <person name="Gautier V."/>
            <person name="Ament-Velasquez S.L."/>
            <person name="Kruys A."/>
            <person name="Hutchinson M.I."/>
            <person name="Powell A.J."/>
            <person name="Barry K."/>
            <person name="Miller A.N."/>
            <person name="Grigoriev I.V."/>
            <person name="Debuchy R."/>
            <person name="Gladieux P."/>
            <person name="Hiltunen Thoren M."/>
            <person name="Johannesson H."/>
        </authorList>
    </citation>
    <scope>NUCLEOTIDE SEQUENCE</scope>
    <source>
        <strain evidence="2">CBS 118394</strain>
    </source>
</reference>
<evidence type="ECO:0000259" key="1">
    <source>
        <dbReference type="PROSITE" id="PS50097"/>
    </source>
</evidence>
<dbReference type="InterPro" id="IPR000210">
    <property type="entry name" value="BTB/POZ_dom"/>
</dbReference>
<evidence type="ECO:0000313" key="2">
    <source>
        <dbReference type="EMBL" id="KAK3312224.1"/>
    </source>
</evidence>
<gene>
    <name evidence="2" type="ORF">B0H66DRAFT_608504</name>
</gene>
<dbReference type="AlphaFoldDB" id="A0AAE0HTA6"/>
<sequence>MSRNTPTLVQSLLSKGRYVICTKKLWRVHHTILCTWSSWFTKAFLLTTRYDGQTNVVNLHNQMPEDVETLLRFIYSGSLDKSTKRTSRTYVELYNLRITFYLTVLVSRSSPHNANDELFAAMFKLMLGENRSGRISDAEEVKNVCIGFNHSRKMQHPDRCERWEEVFDECQVSKALYHPLRPAVLRTGFRTTTTTARTYHPRRHPDLGLGAR</sequence>
<keyword evidence="3" id="KW-1185">Reference proteome</keyword>
<dbReference type="Pfam" id="PF00651">
    <property type="entry name" value="BTB"/>
    <property type="match status" value="1"/>
</dbReference>
<proteinExistence type="predicted"/>
<evidence type="ECO:0000313" key="3">
    <source>
        <dbReference type="Proteomes" id="UP001283341"/>
    </source>
</evidence>
<organism evidence="2 3">
    <name type="scientific">Apodospora peruviana</name>
    <dbReference type="NCBI Taxonomy" id="516989"/>
    <lineage>
        <taxon>Eukaryota</taxon>
        <taxon>Fungi</taxon>
        <taxon>Dikarya</taxon>
        <taxon>Ascomycota</taxon>
        <taxon>Pezizomycotina</taxon>
        <taxon>Sordariomycetes</taxon>
        <taxon>Sordariomycetidae</taxon>
        <taxon>Sordariales</taxon>
        <taxon>Lasiosphaeriaceae</taxon>
        <taxon>Apodospora</taxon>
    </lineage>
</organism>
<dbReference type="EMBL" id="JAUEDM010000009">
    <property type="protein sequence ID" value="KAK3312224.1"/>
    <property type="molecule type" value="Genomic_DNA"/>
</dbReference>
<accession>A0AAE0HTA6</accession>
<name>A0AAE0HTA6_9PEZI</name>
<reference evidence="2" key="2">
    <citation type="submission" date="2023-06" db="EMBL/GenBank/DDBJ databases">
        <authorList>
            <consortium name="Lawrence Berkeley National Laboratory"/>
            <person name="Haridas S."/>
            <person name="Hensen N."/>
            <person name="Bonometti L."/>
            <person name="Westerberg I."/>
            <person name="Brannstrom I.O."/>
            <person name="Guillou S."/>
            <person name="Cros-Aarteil S."/>
            <person name="Calhoun S."/>
            <person name="Kuo A."/>
            <person name="Mondo S."/>
            <person name="Pangilinan J."/>
            <person name="Riley R."/>
            <person name="Labutti K."/>
            <person name="Andreopoulos B."/>
            <person name="Lipzen A."/>
            <person name="Chen C."/>
            <person name="Yanf M."/>
            <person name="Daum C."/>
            <person name="Ng V."/>
            <person name="Clum A."/>
            <person name="Steindorff A."/>
            <person name="Ohm R."/>
            <person name="Martin F."/>
            <person name="Silar P."/>
            <person name="Natvig D."/>
            <person name="Lalanne C."/>
            <person name="Gautier V."/>
            <person name="Ament-Velasquez S.L."/>
            <person name="Kruys A."/>
            <person name="Hutchinson M.I."/>
            <person name="Powell A.J."/>
            <person name="Barry K."/>
            <person name="Miller A.N."/>
            <person name="Grigoriev I.V."/>
            <person name="Debuchy R."/>
            <person name="Gladieux P."/>
            <person name="Thoren M.H."/>
            <person name="Johannesson H."/>
        </authorList>
    </citation>
    <scope>NUCLEOTIDE SEQUENCE</scope>
    <source>
        <strain evidence="2">CBS 118394</strain>
    </source>
</reference>
<comment type="caution">
    <text evidence="2">The sequence shown here is derived from an EMBL/GenBank/DDBJ whole genome shotgun (WGS) entry which is preliminary data.</text>
</comment>
<dbReference type="PROSITE" id="PS50097">
    <property type="entry name" value="BTB"/>
    <property type="match status" value="1"/>
</dbReference>
<dbReference type="Proteomes" id="UP001283341">
    <property type="component" value="Unassembled WGS sequence"/>
</dbReference>
<dbReference type="InterPro" id="IPR011333">
    <property type="entry name" value="SKP1/BTB/POZ_sf"/>
</dbReference>
<dbReference type="CDD" id="cd18186">
    <property type="entry name" value="BTB_POZ_ZBTB_KLHL-like"/>
    <property type="match status" value="1"/>
</dbReference>
<dbReference type="SUPFAM" id="SSF54695">
    <property type="entry name" value="POZ domain"/>
    <property type="match status" value="1"/>
</dbReference>
<protein>
    <recommendedName>
        <fullName evidence="1">BTB domain-containing protein</fullName>
    </recommendedName>
</protein>